<sequence length="526" mass="58794">MNHQWTHRPEILNPTGSISANLEIENMDTVVSLTSGTGGPQTSTDVTQLPTPNVTAIDIQFDTGLLTHLGIAKEDIGKLITGLLVNYAQGTLNLTRSSSPQGAANEEVTSCFSHEFPTLKESQNLEKPSPMESKTQPDGTGTVMMGENAGDDIEHLVANKRRRKRPKWTNVESDDITAAENTQETQASVQTVVLKPICKENVKNFTAREIRRAVAEAGITESEDYKIQIQPRANTIALTTRDEKITEKLLQVTEVKKDKDSYALKPYKAMGHNQVRGVIYLHGDNSAETPETLVPDLVCRTAKIVFARLMGKTSNAVVITFEGTRLPKNVMFSREIFTVRPYRPRPIVCYNCHGIGHKSDVCSIKESRCGHCGYTHEEDMEQCNREPKCRNCEGHHVATSNACPKRKIPEKTKLRKQPPTHQPRESYAAAATDNRRSPAEQPRVEATQGSTQGMIHEEQGKCLAWMPEWAQPRATQVPGTRPLKSPFDAETEHNKLREEMSLGFKIIFQTLGEIKKEIAELRHERR</sequence>
<keyword evidence="2" id="KW-1185">Reference proteome</keyword>
<evidence type="ECO:0000313" key="2">
    <source>
        <dbReference type="Proteomes" id="UP000805193"/>
    </source>
</evidence>
<reference evidence="1 2" key="1">
    <citation type="journal article" date="2020" name="Cell">
        <title>Large-Scale Comparative Analyses of Tick Genomes Elucidate Their Genetic Diversity and Vector Capacities.</title>
        <authorList>
            <consortium name="Tick Genome and Microbiome Consortium (TIGMIC)"/>
            <person name="Jia N."/>
            <person name="Wang J."/>
            <person name="Shi W."/>
            <person name="Du L."/>
            <person name="Sun Y."/>
            <person name="Zhan W."/>
            <person name="Jiang J.F."/>
            <person name="Wang Q."/>
            <person name="Zhang B."/>
            <person name="Ji P."/>
            <person name="Bell-Sakyi L."/>
            <person name="Cui X.M."/>
            <person name="Yuan T.T."/>
            <person name="Jiang B.G."/>
            <person name="Yang W.F."/>
            <person name="Lam T.T."/>
            <person name="Chang Q.C."/>
            <person name="Ding S.J."/>
            <person name="Wang X.J."/>
            <person name="Zhu J.G."/>
            <person name="Ruan X.D."/>
            <person name="Zhao L."/>
            <person name="Wei J.T."/>
            <person name="Ye R.Z."/>
            <person name="Que T.C."/>
            <person name="Du C.H."/>
            <person name="Zhou Y.H."/>
            <person name="Cheng J.X."/>
            <person name="Dai P.F."/>
            <person name="Guo W.B."/>
            <person name="Han X.H."/>
            <person name="Huang E.J."/>
            <person name="Li L.F."/>
            <person name="Wei W."/>
            <person name="Gao Y.C."/>
            <person name="Liu J.Z."/>
            <person name="Shao H.Z."/>
            <person name="Wang X."/>
            <person name="Wang C.C."/>
            <person name="Yang T.C."/>
            <person name="Huo Q.B."/>
            <person name="Li W."/>
            <person name="Chen H.Y."/>
            <person name="Chen S.E."/>
            <person name="Zhou L.G."/>
            <person name="Ni X.B."/>
            <person name="Tian J.H."/>
            <person name="Sheng Y."/>
            <person name="Liu T."/>
            <person name="Pan Y.S."/>
            <person name="Xia L.Y."/>
            <person name="Li J."/>
            <person name="Zhao F."/>
            <person name="Cao W.C."/>
        </authorList>
    </citation>
    <scope>NUCLEOTIDE SEQUENCE [LARGE SCALE GENOMIC DNA]</scope>
    <source>
        <strain evidence="1">Iper-2018</strain>
    </source>
</reference>
<protein>
    <submittedName>
        <fullName evidence="1">Uncharacterized protein</fullName>
    </submittedName>
</protein>
<accession>A0AC60PC20</accession>
<gene>
    <name evidence="1" type="ORF">HPB47_006116</name>
</gene>
<proteinExistence type="predicted"/>
<comment type="caution">
    <text evidence="1">The sequence shown here is derived from an EMBL/GenBank/DDBJ whole genome shotgun (WGS) entry which is preliminary data.</text>
</comment>
<dbReference type="EMBL" id="JABSTQ010010918">
    <property type="protein sequence ID" value="KAG0416802.1"/>
    <property type="molecule type" value="Genomic_DNA"/>
</dbReference>
<evidence type="ECO:0000313" key="1">
    <source>
        <dbReference type="EMBL" id="KAG0416802.1"/>
    </source>
</evidence>
<organism evidence="1 2">
    <name type="scientific">Ixodes persulcatus</name>
    <name type="common">Taiga tick</name>
    <dbReference type="NCBI Taxonomy" id="34615"/>
    <lineage>
        <taxon>Eukaryota</taxon>
        <taxon>Metazoa</taxon>
        <taxon>Ecdysozoa</taxon>
        <taxon>Arthropoda</taxon>
        <taxon>Chelicerata</taxon>
        <taxon>Arachnida</taxon>
        <taxon>Acari</taxon>
        <taxon>Parasitiformes</taxon>
        <taxon>Ixodida</taxon>
        <taxon>Ixodoidea</taxon>
        <taxon>Ixodidae</taxon>
        <taxon>Ixodinae</taxon>
        <taxon>Ixodes</taxon>
    </lineage>
</organism>
<name>A0AC60PC20_IXOPE</name>
<dbReference type="Proteomes" id="UP000805193">
    <property type="component" value="Unassembled WGS sequence"/>
</dbReference>